<reference evidence="1 2" key="1">
    <citation type="submission" date="2014-04" db="EMBL/GenBank/DDBJ databases">
        <authorList>
            <consortium name="DOE Joint Genome Institute"/>
            <person name="Kuo A."/>
            <person name="Kohler A."/>
            <person name="Nagy L.G."/>
            <person name="Floudas D."/>
            <person name="Copeland A."/>
            <person name="Barry K.W."/>
            <person name="Cichocki N."/>
            <person name="Veneault-Fourrey C."/>
            <person name="LaButti K."/>
            <person name="Lindquist E.A."/>
            <person name="Lipzen A."/>
            <person name="Lundell T."/>
            <person name="Morin E."/>
            <person name="Murat C."/>
            <person name="Sun H."/>
            <person name="Tunlid A."/>
            <person name="Henrissat B."/>
            <person name="Grigoriev I.V."/>
            <person name="Hibbett D.S."/>
            <person name="Martin F."/>
            <person name="Nordberg H.P."/>
            <person name="Cantor M.N."/>
            <person name="Hua S.X."/>
        </authorList>
    </citation>
    <scope>NUCLEOTIDE SEQUENCE [LARGE SCALE GENOMIC DNA]</scope>
    <source>
        <strain evidence="1 2">Foug A</strain>
    </source>
</reference>
<proteinExistence type="predicted"/>
<organism evidence="1 2">
    <name type="scientific">Scleroderma citrinum Foug A</name>
    <dbReference type="NCBI Taxonomy" id="1036808"/>
    <lineage>
        <taxon>Eukaryota</taxon>
        <taxon>Fungi</taxon>
        <taxon>Dikarya</taxon>
        <taxon>Basidiomycota</taxon>
        <taxon>Agaricomycotina</taxon>
        <taxon>Agaricomycetes</taxon>
        <taxon>Agaricomycetidae</taxon>
        <taxon>Boletales</taxon>
        <taxon>Sclerodermatineae</taxon>
        <taxon>Sclerodermataceae</taxon>
        <taxon>Scleroderma</taxon>
    </lineage>
</organism>
<name>A0A0C3DYI2_9AGAM</name>
<dbReference type="AlphaFoldDB" id="A0A0C3DYI2"/>
<reference evidence="2" key="2">
    <citation type="submission" date="2015-01" db="EMBL/GenBank/DDBJ databases">
        <title>Evolutionary Origins and Diversification of the Mycorrhizal Mutualists.</title>
        <authorList>
            <consortium name="DOE Joint Genome Institute"/>
            <consortium name="Mycorrhizal Genomics Consortium"/>
            <person name="Kohler A."/>
            <person name="Kuo A."/>
            <person name="Nagy L.G."/>
            <person name="Floudas D."/>
            <person name="Copeland A."/>
            <person name="Barry K.W."/>
            <person name="Cichocki N."/>
            <person name="Veneault-Fourrey C."/>
            <person name="LaButti K."/>
            <person name="Lindquist E.A."/>
            <person name="Lipzen A."/>
            <person name="Lundell T."/>
            <person name="Morin E."/>
            <person name="Murat C."/>
            <person name="Riley R."/>
            <person name="Ohm R."/>
            <person name="Sun H."/>
            <person name="Tunlid A."/>
            <person name="Henrissat B."/>
            <person name="Grigoriev I.V."/>
            <person name="Hibbett D.S."/>
            <person name="Martin F."/>
        </authorList>
    </citation>
    <scope>NUCLEOTIDE SEQUENCE [LARGE SCALE GENOMIC DNA]</scope>
    <source>
        <strain evidence="2">Foug A</strain>
    </source>
</reference>
<dbReference type="EMBL" id="KN822057">
    <property type="protein sequence ID" value="KIM60956.1"/>
    <property type="molecule type" value="Genomic_DNA"/>
</dbReference>
<keyword evidence="2" id="KW-1185">Reference proteome</keyword>
<sequence length="75" mass="8378">MLIVISRISWTFVFGCLSFPALLLIMPVHTRADESVIDLARSSNQVLHTSTRPGNAYYHLTGVAKVSQVHNHKCK</sequence>
<dbReference type="Proteomes" id="UP000053989">
    <property type="component" value="Unassembled WGS sequence"/>
</dbReference>
<protein>
    <submittedName>
        <fullName evidence="1">Uncharacterized protein</fullName>
    </submittedName>
</protein>
<evidence type="ECO:0000313" key="1">
    <source>
        <dbReference type="EMBL" id="KIM60956.1"/>
    </source>
</evidence>
<dbReference type="InParanoid" id="A0A0C3DYI2"/>
<accession>A0A0C3DYI2</accession>
<evidence type="ECO:0000313" key="2">
    <source>
        <dbReference type="Proteomes" id="UP000053989"/>
    </source>
</evidence>
<gene>
    <name evidence="1" type="ORF">SCLCIDRAFT_926501</name>
</gene>
<dbReference type="HOGENOM" id="CLU_2672566_0_0_1"/>